<dbReference type="PANTHER" id="PTHR46401:SF2">
    <property type="entry name" value="GLYCOSYLTRANSFERASE WBBK-RELATED"/>
    <property type="match status" value="1"/>
</dbReference>
<dbReference type="PANTHER" id="PTHR46401">
    <property type="entry name" value="GLYCOSYLTRANSFERASE WBBK-RELATED"/>
    <property type="match status" value="1"/>
</dbReference>
<accession>A0ABU5MX28</accession>
<dbReference type="Pfam" id="PF00534">
    <property type="entry name" value="Glycos_transf_1"/>
    <property type="match status" value="1"/>
</dbReference>
<name>A0ABU5MX28_9BACT</name>
<evidence type="ECO:0000313" key="4">
    <source>
        <dbReference type="EMBL" id="MDZ8118712.1"/>
    </source>
</evidence>
<proteinExistence type="predicted"/>
<evidence type="ECO:0000259" key="2">
    <source>
        <dbReference type="Pfam" id="PF00534"/>
    </source>
</evidence>
<protein>
    <submittedName>
        <fullName evidence="4">Glycosyltransferase family 1 protein</fullName>
    </submittedName>
</protein>
<comment type="caution">
    <text evidence="4">The sequence shown here is derived from an EMBL/GenBank/DDBJ whole genome shotgun (WGS) entry which is preliminary data.</text>
</comment>
<dbReference type="InterPro" id="IPR001296">
    <property type="entry name" value="Glyco_trans_1"/>
</dbReference>
<feature type="domain" description="Glycosyltransferase subfamily 4-like N-terminal" evidence="3">
    <location>
        <begin position="42"/>
        <end position="201"/>
    </location>
</feature>
<gene>
    <name evidence="4" type="ORF">P9H32_08725</name>
</gene>
<dbReference type="CDD" id="cd03809">
    <property type="entry name" value="GT4_MtfB-like"/>
    <property type="match status" value="1"/>
</dbReference>
<organism evidence="4 5">
    <name type="scientific">Pontiella agarivorans</name>
    <dbReference type="NCBI Taxonomy" id="3038953"/>
    <lineage>
        <taxon>Bacteria</taxon>
        <taxon>Pseudomonadati</taxon>
        <taxon>Kiritimatiellota</taxon>
        <taxon>Kiritimatiellia</taxon>
        <taxon>Kiritimatiellales</taxon>
        <taxon>Pontiellaceae</taxon>
        <taxon>Pontiella</taxon>
    </lineage>
</organism>
<sequence length="400" mass="44888">METDSPGNPKHHILPCFQPLEVSDCKVMKIGFSTFVLAGGRSGIATYIRELIRFLQLADTENRYELLMTKNDADLIPISNPHFSKRLFPSYTEQALLSIVWHNTALPALGKYDVVHIPTARRIPLLKKSKVVATVHDLAAFAIDGKYDPARMLFNRKLIPAMIRNADHVITVSESSRNDLIRYTRYPEEQISVIYPGINRDMFQPVEQQEARERLELLHGLEKPFIIYVSRLEHPGKNHIRLIKAFERFKLENDSAHQLILAGADWSGAEQIKQRAAESPVKDDILFPGYVSVKSLALLYSACDLMVFPSLFEGFGLPIIEALACGAPVICSNTSSMKEIAKDRIPTFDPMSSESIFQALESALAKGPAEQERAEGMAYAATFDWRTTAERVMSIYGSVC</sequence>
<dbReference type="InterPro" id="IPR028098">
    <property type="entry name" value="Glyco_trans_4-like_N"/>
</dbReference>
<dbReference type="EMBL" id="JARVCO010000010">
    <property type="protein sequence ID" value="MDZ8118712.1"/>
    <property type="molecule type" value="Genomic_DNA"/>
</dbReference>
<dbReference type="RefSeq" id="WP_322608510.1">
    <property type="nucleotide sequence ID" value="NZ_JARVCO010000010.1"/>
</dbReference>
<feature type="domain" description="Glycosyl transferase family 1" evidence="2">
    <location>
        <begin position="216"/>
        <end position="372"/>
    </location>
</feature>
<dbReference type="Gene3D" id="3.40.50.2000">
    <property type="entry name" value="Glycogen Phosphorylase B"/>
    <property type="match status" value="2"/>
</dbReference>
<evidence type="ECO:0000259" key="3">
    <source>
        <dbReference type="Pfam" id="PF13439"/>
    </source>
</evidence>
<dbReference type="Pfam" id="PF13439">
    <property type="entry name" value="Glyco_transf_4"/>
    <property type="match status" value="1"/>
</dbReference>
<dbReference type="Proteomes" id="UP001290861">
    <property type="component" value="Unassembled WGS sequence"/>
</dbReference>
<keyword evidence="1" id="KW-0808">Transferase</keyword>
<dbReference type="SUPFAM" id="SSF53756">
    <property type="entry name" value="UDP-Glycosyltransferase/glycogen phosphorylase"/>
    <property type="match status" value="1"/>
</dbReference>
<reference evidence="4 5" key="1">
    <citation type="journal article" date="2024" name="Appl. Environ. Microbiol.">
        <title>Pontiella agarivorans sp. nov., a novel marine anaerobic bacterium capable of degrading macroalgal polysaccharides and fixing nitrogen.</title>
        <authorList>
            <person name="Liu N."/>
            <person name="Kivenson V."/>
            <person name="Peng X."/>
            <person name="Cui Z."/>
            <person name="Lankiewicz T.S."/>
            <person name="Gosselin K.M."/>
            <person name="English C.J."/>
            <person name="Blair E.M."/>
            <person name="O'Malley M.A."/>
            <person name="Valentine D.L."/>
        </authorList>
    </citation>
    <scope>NUCLEOTIDE SEQUENCE [LARGE SCALE GENOMIC DNA]</scope>
    <source>
        <strain evidence="4 5">NLcol2</strain>
    </source>
</reference>
<evidence type="ECO:0000256" key="1">
    <source>
        <dbReference type="ARBA" id="ARBA00022679"/>
    </source>
</evidence>
<keyword evidence="5" id="KW-1185">Reference proteome</keyword>
<evidence type="ECO:0000313" key="5">
    <source>
        <dbReference type="Proteomes" id="UP001290861"/>
    </source>
</evidence>